<dbReference type="EMBL" id="BEZZ01217152">
    <property type="protein sequence ID" value="GCC47517.1"/>
    <property type="molecule type" value="Genomic_DNA"/>
</dbReference>
<accession>A0A401TXY8</accession>
<dbReference type="OMA" id="DQGNACE"/>
<dbReference type="STRING" id="137246.A0A401TXY8"/>
<protein>
    <submittedName>
        <fullName evidence="2">Uncharacterized protein</fullName>
    </submittedName>
</protein>
<dbReference type="PANTHER" id="PTHR13138:SF3">
    <property type="entry name" value="CD2 ANTIGEN CYTOPLASMIC TAIL-BINDING PROTEIN 2"/>
    <property type="match status" value="1"/>
</dbReference>
<dbReference type="OrthoDB" id="331341at2759"/>
<gene>
    <name evidence="2" type="ORF">chiPu_0031735</name>
</gene>
<evidence type="ECO:0000313" key="3">
    <source>
        <dbReference type="Proteomes" id="UP000287033"/>
    </source>
</evidence>
<feature type="non-terminal residue" evidence="2">
    <location>
        <position position="182"/>
    </location>
</feature>
<dbReference type="AlphaFoldDB" id="A0A401TXY8"/>
<evidence type="ECO:0000313" key="2">
    <source>
        <dbReference type="EMBL" id="GCC47517.1"/>
    </source>
</evidence>
<feature type="compositionally biased region" description="Basic residues" evidence="1">
    <location>
        <begin position="80"/>
        <end position="89"/>
    </location>
</feature>
<dbReference type="InterPro" id="IPR039905">
    <property type="entry name" value="CD2BP2/Lin1"/>
</dbReference>
<dbReference type="GO" id="GO:0005682">
    <property type="term" value="C:U5 snRNP"/>
    <property type="evidence" value="ECO:0007669"/>
    <property type="project" value="InterPro"/>
</dbReference>
<name>A0A401TXY8_CHIPU</name>
<feature type="region of interest" description="Disordered" evidence="1">
    <location>
        <begin position="73"/>
        <end position="122"/>
    </location>
</feature>
<organism evidence="2 3">
    <name type="scientific">Chiloscyllium punctatum</name>
    <name type="common">Brownbanded bambooshark</name>
    <name type="synonym">Hemiscyllium punctatum</name>
    <dbReference type="NCBI Taxonomy" id="137246"/>
    <lineage>
        <taxon>Eukaryota</taxon>
        <taxon>Metazoa</taxon>
        <taxon>Chordata</taxon>
        <taxon>Craniata</taxon>
        <taxon>Vertebrata</taxon>
        <taxon>Chondrichthyes</taxon>
        <taxon>Elasmobranchii</taxon>
        <taxon>Galeomorphii</taxon>
        <taxon>Galeoidea</taxon>
        <taxon>Orectolobiformes</taxon>
        <taxon>Hemiscylliidae</taxon>
        <taxon>Chiloscyllium</taxon>
    </lineage>
</organism>
<dbReference type="PANTHER" id="PTHR13138">
    <property type="entry name" value="PROTEIN LIN1"/>
    <property type="match status" value="1"/>
</dbReference>
<comment type="caution">
    <text evidence="2">The sequence shown here is derived from an EMBL/GenBank/DDBJ whole genome shotgun (WGS) entry which is preliminary data.</text>
</comment>
<dbReference type="Proteomes" id="UP000287033">
    <property type="component" value="Unassembled WGS sequence"/>
</dbReference>
<reference evidence="2 3" key="1">
    <citation type="journal article" date="2018" name="Nat. Ecol. Evol.">
        <title>Shark genomes provide insights into elasmobranch evolution and the origin of vertebrates.</title>
        <authorList>
            <person name="Hara Y"/>
            <person name="Yamaguchi K"/>
            <person name="Onimaru K"/>
            <person name="Kadota M"/>
            <person name="Koyanagi M"/>
            <person name="Keeley SD"/>
            <person name="Tatsumi K"/>
            <person name="Tanaka K"/>
            <person name="Motone F"/>
            <person name="Kageyama Y"/>
            <person name="Nozu R"/>
            <person name="Adachi N"/>
            <person name="Nishimura O"/>
            <person name="Nakagawa R"/>
            <person name="Tanegashima C"/>
            <person name="Kiyatake I"/>
            <person name="Matsumoto R"/>
            <person name="Murakumo K"/>
            <person name="Nishida K"/>
            <person name="Terakita A"/>
            <person name="Kuratani S"/>
            <person name="Sato K"/>
            <person name="Hyodo S Kuraku.S."/>
        </authorList>
    </citation>
    <scope>NUCLEOTIDE SEQUENCE [LARGE SCALE GENOMIC DNA]</scope>
</reference>
<keyword evidence="3" id="KW-1185">Reference proteome</keyword>
<sequence>MKFGEGDWLSGGLTAYHVRGIFLAQVRVQPRPVRAEPDQGNACESLTDVRSLLEGILGYLQPGETVAKALRRLGSAGAQRPKRKKRRRAAAGGGGGGTEQQEDREKEKEKEEEERGEVQSLDSLTSLADQMVAWGEFEIYQETYERIRYRLRKASERPAPPPAHKETLDMFAEQIDESELLV</sequence>
<proteinExistence type="predicted"/>
<evidence type="ECO:0000256" key="1">
    <source>
        <dbReference type="SAM" id="MobiDB-lite"/>
    </source>
</evidence>